<evidence type="ECO:0000256" key="4">
    <source>
        <dbReference type="ARBA" id="ARBA00022692"/>
    </source>
</evidence>
<feature type="transmembrane region" description="Helical" evidence="7">
    <location>
        <begin position="12"/>
        <end position="34"/>
    </location>
</feature>
<evidence type="ECO:0000256" key="1">
    <source>
        <dbReference type="ARBA" id="ARBA00004651"/>
    </source>
</evidence>
<dbReference type="CDD" id="cd06261">
    <property type="entry name" value="TM_PBP2"/>
    <property type="match status" value="1"/>
</dbReference>
<dbReference type="KEGG" id="bhc:JFL75_14325"/>
<feature type="transmembrane region" description="Helical" evidence="7">
    <location>
        <begin position="107"/>
        <end position="129"/>
    </location>
</feature>
<dbReference type="AlphaFoldDB" id="A0A7T7XKR9"/>
<gene>
    <name evidence="9" type="ORF">JFL75_14325</name>
</gene>
<proteinExistence type="inferred from homology"/>
<evidence type="ECO:0000256" key="6">
    <source>
        <dbReference type="ARBA" id="ARBA00023136"/>
    </source>
</evidence>
<keyword evidence="3" id="KW-1003">Cell membrane</keyword>
<evidence type="ECO:0000256" key="2">
    <source>
        <dbReference type="ARBA" id="ARBA00022448"/>
    </source>
</evidence>
<name>A0A7T7XKR9_9SPIR</name>
<dbReference type="Pfam" id="PF00528">
    <property type="entry name" value="BPD_transp_1"/>
    <property type="match status" value="1"/>
</dbReference>
<evidence type="ECO:0000313" key="9">
    <source>
        <dbReference type="EMBL" id="QQO08110.1"/>
    </source>
</evidence>
<evidence type="ECO:0000256" key="3">
    <source>
        <dbReference type="ARBA" id="ARBA00022475"/>
    </source>
</evidence>
<sequence>MKNSGLKKQAKLIPGYILVCAWVLFTFVLIGWIFRASLSTTAAIFSNTMSTSGIHFVNYWNALFHHNIAGYFVNSIIYTFSSVFLAVCICAPAAYGLSRFRFRGNKLLQSMFIAGLGIPTIMIIMPLFSLIASMKLTNNRFVLILLYIGVVLPFTTYYLMTFFRNLSHEYEDAAAIDGCGQVATFWRIMLPLAQPGIVTVVVFNFITIWNEFFISLIFANDTALRPVSVGLYSMVNSMRYVGDWAGMFAVVVIVFLPTFILYIALSEKIVSGVTSGGLKG</sequence>
<keyword evidence="5 7" id="KW-1133">Transmembrane helix</keyword>
<dbReference type="Gene3D" id="1.10.3720.10">
    <property type="entry name" value="MetI-like"/>
    <property type="match status" value="1"/>
</dbReference>
<keyword evidence="10" id="KW-1185">Reference proteome</keyword>
<dbReference type="PANTHER" id="PTHR32243:SF24">
    <property type="entry name" value="DIACETYLCHITOBIOSE UPTAKE SYSTEM PERMEASE PROTEIN NGCG"/>
    <property type="match status" value="1"/>
</dbReference>
<evidence type="ECO:0000313" key="10">
    <source>
        <dbReference type="Proteomes" id="UP000595917"/>
    </source>
</evidence>
<keyword evidence="6 7" id="KW-0472">Membrane</keyword>
<comment type="subcellular location">
    <subcellularLocation>
        <location evidence="1 7">Cell membrane</location>
        <topology evidence="1 7">Multi-pass membrane protein</topology>
    </subcellularLocation>
</comment>
<dbReference type="InterPro" id="IPR035906">
    <property type="entry name" value="MetI-like_sf"/>
</dbReference>
<dbReference type="PANTHER" id="PTHR32243">
    <property type="entry name" value="MALTOSE TRANSPORT SYSTEM PERMEASE-RELATED"/>
    <property type="match status" value="1"/>
</dbReference>
<dbReference type="InterPro" id="IPR000515">
    <property type="entry name" value="MetI-like"/>
</dbReference>
<evidence type="ECO:0000259" key="8">
    <source>
        <dbReference type="PROSITE" id="PS50928"/>
    </source>
</evidence>
<dbReference type="Proteomes" id="UP000595917">
    <property type="component" value="Chromosome"/>
</dbReference>
<keyword evidence="2 7" id="KW-0813">Transport</keyword>
<comment type="similarity">
    <text evidence="7">Belongs to the binding-protein-dependent transport system permease family.</text>
</comment>
<feature type="transmembrane region" description="Helical" evidence="7">
    <location>
        <begin position="68"/>
        <end position="95"/>
    </location>
</feature>
<keyword evidence="4 7" id="KW-0812">Transmembrane</keyword>
<evidence type="ECO:0000256" key="5">
    <source>
        <dbReference type="ARBA" id="ARBA00022989"/>
    </source>
</evidence>
<organism evidence="9 10">
    <name type="scientific">Breznakiella homolactica</name>
    <dbReference type="NCBI Taxonomy" id="2798577"/>
    <lineage>
        <taxon>Bacteria</taxon>
        <taxon>Pseudomonadati</taxon>
        <taxon>Spirochaetota</taxon>
        <taxon>Spirochaetia</taxon>
        <taxon>Spirochaetales</taxon>
        <taxon>Breznakiellaceae</taxon>
        <taxon>Breznakiella</taxon>
    </lineage>
</organism>
<dbReference type="EMBL" id="CP067089">
    <property type="protein sequence ID" value="QQO08110.1"/>
    <property type="molecule type" value="Genomic_DNA"/>
</dbReference>
<feature type="domain" description="ABC transmembrane type-1" evidence="8">
    <location>
        <begin position="72"/>
        <end position="265"/>
    </location>
</feature>
<dbReference type="GO" id="GO:0005886">
    <property type="term" value="C:plasma membrane"/>
    <property type="evidence" value="ECO:0007669"/>
    <property type="project" value="UniProtKB-SubCell"/>
</dbReference>
<feature type="transmembrane region" description="Helical" evidence="7">
    <location>
        <begin position="141"/>
        <end position="160"/>
    </location>
</feature>
<dbReference type="GO" id="GO:0055085">
    <property type="term" value="P:transmembrane transport"/>
    <property type="evidence" value="ECO:0007669"/>
    <property type="project" value="InterPro"/>
</dbReference>
<dbReference type="RefSeq" id="WP_215625416.1">
    <property type="nucleotide sequence ID" value="NZ_CP067089.2"/>
</dbReference>
<feature type="transmembrane region" description="Helical" evidence="7">
    <location>
        <begin position="244"/>
        <end position="265"/>
    </location>
</feature>
<dbReference type="PROSITE" id="PS50928">
    <property type="entry name" value="ABC_TM1"/>
    <property type="match status" value="1"/>
</dbReference>
<reference evidence="9" key="1">
    <citation type="submission" date="2021-01" db="EMBL/GenBank/DDBJ databases">
        <title>Description of Breznakiella homolactica.</title>
        <authorList>
            <person name="Song Y."/>
            <person name="Brune A."/>
        </authorList>
    </citation>
    <scope>NUCLEOTIDE SEQUENCE</scope>
    <source>
        <strain evidence="9">RmG30</strain>
    </source>
</reference>
<accession>A0A7T7XKR9</accession>
<evidence type="ECO:0000256" key="7">
    <source>
        <dbReference type="RuleBase" id="RU363032"/>
    </source>
</evidence>
<protein>
    <submittedName>
        <fullName evidence="9">Carbohydrate ABC transporter permease</fullName>
    </submittedName>
</protein>
<dbReference type="SUPFAM" id="SSF161098">
    <property type="entry name" value="MetI-like"/>
    <property type="match status" value="1"/>
</dbReference>
<dbReference type="InterPro" id="IPR050901">
    <property type="entry name" value="BP-dep_ABC_trans_perm"/>
</dbReference>